<keyword evidence="4" id="KW-0762">Sugar transport</keyword>
<dbReference type="Pfam" id="PF02378">
    <property type="entry name" value="PTS_EIIC"/>
    <property type="match status" value="1"/>
</dbReference>
<dbReference type="InterPro" id="IPR050558">
    <property type="entry name" value="PTS_Sugar-Specific_Components"/>
</dbReference>
<keyword evidence="5" id="KW-0808">Transferase</keyword>
<dbReference type="InterPro" id="IPR018113">
    <property type="entry name" value="PTrfase_EIIB_Cys"/>
</dbReference>
<evidence type="ECO:0000259" key="15">
    <source>
        <dbReference type="PROSITE" id="PS51103"/>
    </source>
</evidence>
<organism evidence="16 17">
    <name type="scientific">Anaerococcus cruorum</name>
    <dbReference type="NCBI Taxonomy" id="3115617"/>
    <lineage>
        <taxon>Bacteria</taxon>
        <taxon>Bacillati</taxon>
        <taxon>Bacillota</taxon>
        <taxon>Tissierellia</taxon>
        <taxon>Tissierellales</taxon>
        <taxon>Peptoniphilaceae</taxon>
        <taxon>Anaerococcus</taxon>
    </lineage>
</organism>
<evidence type="ECO:0000256" key="8">
    <source>
        <dbReference type="ARBA" id="ARBA00022777"/>
    </source>
</evidence>
<evidence type="ECO:0000259" key="14">
    <source>
        <dbReference type="PROSITE" id="PS51098"/>
    </source>
</evidence>
<evidence type="ECO:0000256" key="7">
    <source>
        <dbReference type="ARBA" id="ARBA00022692"/>
    </source>
</evidence>
<dbReference type="EMBL" id="JBGMEH010000001">
    <property type="protein sequence ID" value="MFO3715367.1"/>
    <property type="molecule type" value="Genomic_DNA"/>
</dbReference>
<feature type="region of interest" description="Disordered" evidence="12">
    <location>
        <begin position="90"/>
        <end position="110"/>
    </location>
</feature>
<gene>
    <name evidence="16" type="ORF">ACCQ40_01030</name>
</gene>
<protein>
    <submittedName>
        <fullName evidence="16">PTS transporter subunit EIIC</fullName>
    </submittedName>
</protein>
<dbReference type="RefSeq" id="WP_410032253.1">
    <property type="nucleotide sequence ID" value="NZ_JBGMEH010000001.1"/>
</dbReference>
<feature type="active site" description="Phosphocysteine intermediate; for EIIB activity" evidence="11">
    <location>
        <position position="26"/>
    </location>
</feature>
<evidence type="ECO:0000256" key="10">
    <source>
        <dbReference type="ARBA" id="ARBA00023136"/>
    </source>
</evidence>
<dbReference type="PROSITE" id="PS51098">
    <property type="entry name" value="PTS_EIIB_TYPE_1"/>
    <property type="match status" value="1"/>
</dbReference>
<evidence type="ECO:0000256" key="5">
    <source>
        <dbReference type="ARBA" id="ARBA00022679"/>
    </source>
</evidence>
<dbReference type="PANTHER" id="PTHR30175:SF3">
    <property type="entry name" value="PTS SYSTEM N-ACETYLMURAMIC ACID-SPECIFIC EIIBC COMPONENT"/>
    <property type="match status" value="1"/>
</dbReference>
<evidence type="ECO:0000256" key="1">
    <source>
        <dbReference type="ARBA" id="ARBA00004651"/>
    </source>
</evidence>
<evidence type="ECO:0000256" key="4">
    <source>
        <dbReference type="ARBA" id="ARBA00022597"/>
    </source>
</evidence>
<feature type="compositionally biased region" description="Basic and acidic residues" evidence="12">
    <location>
        <begin position="97"/>
        <end position="110"/>
    </location>
</feature>
<feature type="transmembrane region" description="Helical" evidence="13">
    <location>
        <begin position="226"/>
        <end position="249"/>
    </location>
</feature>
<keyword evidence="17" id="KW-1185">Reference proteome</keyword>
<dbReference type="PROSITE" id="PS51103">
    <property type="entry name" value="PTS_EIIC_TYPE_1"/>
    <property type="match status" value="1"/>
</dbReference>
<feature type="domain" description="PTS EIIC type-1" evidence="15">
    <location>
        <begin position="128"/>
        <end position="279"/>
    </location>
</feature>
<dbReference type="InterPro" id="IPR003352">
    <property type="entry name" value="PTS_EIIC"/>
</dbReference>
<evidence type="ECO:0000313" key="17">
    <source>
        <dbReference type="Proteomes" id="UP001638015"/>
    </source>
</evidence>
<feature type="transmembrane region" description="Helical" evidence="13">
    <location>
        <begin position="126"/>
        <end position="151"/>
    </location>
</feature>
<reference evidence="16 17" key="1">
    <citation type="journal article" date="2025" name="Anaerobe">
        <title>Description of Anaerococcus kampingiae sp. nov., Anaerococcus groningensis sp. nov., Anaerococcus martiniensis sp. nov., and Anaerococcus cruorum sp. nov., isolated from human clinical specimens.</title>
        <authorList>
            <person name="Boiten K.E."/>
            <person name="Meijer J."/>
            <person name="van Wezel E.M."/>
            <person name="Veloo A.C.M."/>
        </authorList>
    </citation>
    <scope>NUCLEOTIDE SEQUENCE [LARGE SCALE GENOMIC DNA]</scope>
    <source>
        <strain evidence="16 17">ENR1039</strain>
    </source>
</reference>
<keyword evidence="3" id="KW-1003">Cell membrane</keyword>
<evidence type="ECO:0000256" key="13">
    <source>
        <dbReference type="SAM" id="Phobius"/>
    </source>
</evidence>
<evidence type="ECO:0000256" key="2">
    <source>
        <dbReference type="ARBA" id="ARBA00022448"/>
    </source>
</evidence>
<evidence type="ECO:0000256" key="12">
    <source>
        <dbReference type="SAM" id="MobiDB-lite"/>
    </source>
</evidence>
<keyword evidence="6" id="KW-0598">Phosphotransferase system</keyword>
<feature type="transmembrane region" description="Helical" evidence="13">
    <location>
        <begin position="171"/>
        <end position="190"/>
    </location>
</feature>
<keyword evidence="8" id="KW-0418">Kinase</keyword>
<dbReference type="Proteomes" id="UP001638015">
    <property type="component" value="Unassembled WGS sequence"/>
</dbReference>
<keyword evidence="7 13" id="KW-0812">Transmembrane</keyword>
<comment type="subcellular location">
    <subcellularLocation>
        <location evidence="1">Cell membrane</location>
        <topology evidence="1">Multi-pass membrane protein</topology>
    </subcellularLocation>
</comment>
<dbReference type="PANTHER" id="PTHR30175">
    <property type="entry name" value="PHOSPHOTRANSFERASE SYSTEM TRANSPORT PROTEIN"/>
    <property type="match status" value="1"/>
</dbReference>
<feature type="transmembrane region" description="Helical" evidence="13">
    <location>
        <begin position="197"/>
        <end position="214"/>
    </location>
</feature>
<keyword evidence="2" id="KW-0813">Transport</keyword>
<dbReference type="InterPro" id="IPR013013">
    <property type="entry name" value="PTS_EIIC_1"/>
</dbReference>
<evidence type="ECO:0000313" key="16">
    <source>
        <dbReference type="EMBL" id="MFO3715367.1"/>
    </source>
</evidence>
<dbReference type="InterPro" id="IPR036878">
    <property type="entry name" value="Glu_permease_IIB"/>
</dbReference>
<proteinExistence type="predicted"/>
<comment type="caution">
    <text evidence="16">The sequence shown here is derived from an EMBL/GenBank/DDBJ whole genome shotgun (WGS) entry which is preliminary data.</text>
</comment>
<evidence type="ECO:0000256" key="3">
    <source>
        <dbReference type="ARBA" id="ARBA00022475"/>
    </source>
</evidence>
<dbReference type="CDD" id="cd00212">
    <property type="entry name" value="PTS_IIB_glc"/>
    <property type="match status" value="1"/>
</dbReference>
<evidence type="ECO:0000256" key="9">
    <source>
        <dbReference type="ARBA" id="ARBA00022989"/>
    </source>
</evidence>
<feature type="domain" description="PTS EIIB type-1" evidence="14">
    <location>
        <begin position="4"/>
        <end position="86"/>
    </location>
</feature>
<dbReference type="Pfam" id="PF00367">
    <property type="entry name" value="PTS_EIIB"/>
    <property type="match status" value="1"/>
</dbReference>
<accession>A0ABW9MU69</accession>
<dbReference type="PROSITE" id="PS01035">
    <property type="entry name" value="PTS_EIIB_TYPE_1_CYS"/>
    <property type="match status" value="1"/>
</dbReference>
<evidence type="ECO:0000256" key="6">
    <source>
        <dbReference type="ARBA" id="ARBA00022683"/>
    </source>
</evidence>
<name>A0ABW9MU69_9FIRM</name>
<keyword evidence="9 13" id="KW-1133">Transmembrane helix</keyword>
<dbReference type="InterPro" id="IPR001996">
    <property type="entry name" value="PTS_IIB_1"/>
</dbReference>
<dbReference type="Gene3D" id="3.30.1360.60">
    <property type="entry name" value="Glucose permease domain IIB"/>
    <property type="match status" value="1"/>
</dbReference>
<keyword evidence="10 13" id="KW-0472">Membrane</keyword>
<evidence type="ECO:0000256" key="11">
    <source>
        <dbReference type="PROSITE-ProRule" id="PRU00421"/>
    </source>
</evidence>
<dbReference type="SUPFAM" id="SSF55604">
    <property type="entry name" value="Glucose permease domain IIB"/>
    <property type="match status" value="1"/>
</dbReference>
<sequence length="279" mass="29719">MDNNNLAKLLIDDFGGDSNLIEVINCMTRVRVKVRDDSKVDYEKIKTREGVMGVVSGDQIQVVLGPGKSEKVAKAMAEISNTKLSEEIGKSEGQTYETDKERLERTTKENKEAYKSKQKQSGFKKFTAAIASIFVPLIPAFVGAGLIGGIASVLSNMLTAGTISGDNVTNLIQVLNVMKGGLYAYLNIFIGINAAKVFGANEGLGGVVGGMVYLAGMNPDMPINNIFLGTPLAAGQGGVIGVLISVYLLSKIENALHRVIPDSFDIILVPMLSLLAGDF</sequence>